<evidence type="ECO:0000259" key="3">
    <source>
        <dbReference type="PROSITE" id="PS50157"/>
    </source>
</evidence>
<comment type="caution">
    <text evidence="4">The sequence shown here is derived from an EMBL/GenBank/DDBJ whole genome shotgun (WGS) entry which is preliminary data.</text>
</comment>
<dbReference type="InterPro" id="IPR013087">
    <property type="entry name" value="Znf_C2H2_type"/>
</dbReference>
<feature type="compositionally biased region" description="Acidic residues" evidence="2">
    <location>
        <begin position="588"/>
        <end position="600"/>
    </location>
</feature>
<keyword evidence="1" id="KW-0479">Metal-binding</keyword>
<evidence type="ECO:0000256" key="1">
    <source>
        <dbReference type="PROSITE-ProRule" id="PRU00042"/>
    </source>
</evidence>
<organism evidence="4 6">
    <name type="scientific">Didymodactylos carnosus</name>
    <dbReference type="NCBI Taxonomy" id="1234261"/>
    <lineage>
        <taxon>Eukaryota</taxon>
        <taxon>Metazoa</taxon>
        <taxon>Spiralia</taxon>
        <taxon>Gnathifera</taxon>
        <taxon>Rotifera</taxon>
        <taxon>Eurotatoria</taxon>
        <taxon>Bdelloidea</taxon>
        <taxon>Philodinida</taxon>
        <taxon>Philodinidae</taxon>
        <taxon>Didymodactylos</taxon>
    </lineage>
</organism>
<dbReference type="PANTHER" id="PTHR33845:SF1">
    <property type="entry name" value="C2H2-TYPE DOMAIN-CONTAINING PROTEIN"/>
    <property type="match status" value="1"/>
</dbReference>
<dbReference type="PANTHER" id="PTHR33845">
    <property type="entry name" value="C2H2-TYPE DOMAIN-CONTAINING PROTEIN"/>
    <property type="match status" value="1"/>
</dbReference>
<proteinExistence type="predicted"/>
<dbReference type="OrthoDB" id="10045083at2759"/>
<feature type="compositionally biased region" description="Polar residues" evidence="2">
    <location>
        <begin position="572"/>
        <end position="587"/>
    </location>
</feature>
<keyword evidence="1" id="KW-0862">Zinc</keyword>
<feature type="region of interest" description="Disordered" evidence="2">
    <location>
        <begin position="346"/>
        <end position="376"/>
    </location>
</feature>
<keyword evidence="1" id="KW-0863">Zinc-finger</keyword>
<dbReference type="PROSITE" id="PS00028">
    <property type="entry name" value="ZINC_FINGER_C2H2_1"/>
    <property type="match status" value="1"/>
</dbReference>
<accession>A0A815SGR5</accession>
<dbReference type="Proteomes" id="UP000681722">
    <property type="component" value="Unassembled WGS sequence"/>
</dbReference>
<feature type="compositionally biased region" description="Polar residues" evidence="2">
    <location>
        <begin position="355"/>
        <end position="376"/>
    </location>
</feature>
<keyword evidence="6" id="KW-1185">Reference proteome</keyword>
<gene>
    <name evidence="4" type="ORF">GPM918_LOCUS36120</name>
    <name evidence="5" type="ORF">SRO942_LOCUS36846</name>
</gene>
<evidence type="ECO:0000256" key="2">
    <source>
        <dbReference type="SAM" id="MobiDB-lite"/>
    </source>
</evidence>
<feature type="compositionally biased region" description="Basic and acidic residues" evidence="2">
    <location>
        <begin position="469"/>
        <end position="481"/>
    </location>
</feature>
<evidence type="ECO:0000313" key="4">
    <source>
        <dbReference type="EMBL" id="CAF1487909.1"/>
    </source>
</evidence>
<feature type="region of interest" description="Disordered" evidence="2">
    <location>
        <begin position="572"/>
        <end position="603"/>
    </location>
</feature>
<reference evidence="4" key="1">
    <citation type="submission" date="2021-02" db="EMBL/GenBank/DDBJ databases">
        <authorList>
            <person name="Nowell W R."/>
        </authorList>
    </citation>
    <scope>NUCLEOTIDE SEQUENCE</scope>
</reference>
<dbReference type="EMBL" id="CAJOBC010087034">
    <property type="protein sequence ID" value="CAF4351553.1"/>
    <property type="molecule type" value="Genomic_DNA"/>
</dbReference>
<feature type="domain" description="C2H2-type" evidence="3">
    <location>
        <begin position="294"/>
        <end position="325"/>
    </location>
</feature>
<protein>
    <recommendedName>
        <fullName evidence="3">C2H2-type domain-containing protein</fullName>
    </recommendedName>
</protein>
<feature type="region of interest" description="Disordered" evidence="2">
    <location>
        <begin position="612"/>
        <end position="631"/>
    </location>
</feature>
<dbReference type="EMBL" id="CAJNOQ010021547">
    <property type="protein sequence ID" value="CAF1487909.1"/>
    <property type="molecule type" value="Genomic_DNA"/>
</dbReference>
<name>A0A815SGR5_9BILA</name>
<dbReference type="Proteomes" id="UP000663829">
    <property type="component" value="Unassembled WGS sequence"/>
</dbReference>
<feature type="region of interest" description="Disordered" evidence="2">
    <location>
        <begin position="537"/>
        <end position="558"/>
    </location>
</feature>
<evidence type="ECO:0000313" key="6">
    <source>
        <dbReference type="Proteomes" id="UP000663829"/>
    </source>
</evidence>
<feature type="region of interest" description="Disordered" evidence="2">
    <location>
        <begin position="467"/>
        <end position="523"/>
    </location>
</feature>
<dbReference type="AlphaFoldDB" id="A0A815SGR5"/>
<dbReference type="PROSITE" id="PS50157">
    <property type="entry name" value="ZINC_FINGER_C2H2_2"/>
    <property type="match status" value="1"/>
</dbReference>
<dbReference type="GO" id="GO:0008270">
    <property type="term" value="F:zinc ion binding"/>
    <property type="evidence" value="ECO:0007669"/>
    <property type="project" value="UniProtKB-KW"/>
</dbReference>
<evidence type="ECO:0000313" key="5">
    <source>
        <dbReference type="EMBL" id="CAF4351553.1"/>
    </source>
</evidence>
<sequence length="631" mass="70909">MRHLNRSAQQNLTQRRDIENMDEKTSYAVVDWMQKELPCEYRESQEKYYGKRGMSGLVNSFTVKETNEQGELELKTYTYIVTLTHSNQDEQTTLSAAQLALKAFHQDHPEITKMIKRSDNAGVLGGHSTAMAEVAAHEEIGIQLLKREYSEVQAGKAVCDRMAGVAKQRLRGWLNAGHDVLSASDLKLGFESYGGVKNLKVLVAEKDYKAKPLAKGSIPEVSSVRSIEYTDDGMLIRKASGIGKGKLVPYTSHMFSNNLTETETVERADKTSRPPVIVNVATSKRSDRQYNPIYFCQEQQCTSTFECETDLALHMAAGFHSNAGDNKKLSTYDQAKLQLYDRVQQQQLPQTTTQSMLSRNSPTKAADSPSSSTTCMKSPVHMQYFKESGWGLRVRQPPAHPTPQMKKFIQCACKEKSRGVGDRLTGEELHKKMRAARDIQGAKMFQPKDYLTPRQCENQLKPLYSGRKRKEETEAAADTEKTTSIARCRSRKRTSRTALGVFTGDEDEGQQDNLPKKVRSVEALRPRPSRYVTSVFDNEMDTQNEDATSPPPSVAQDSAIGIPLRTTRQTTAAGTNYPVTTTSNSQMFEEEEDETDEEDERAVQRANEIVKTRRKLLSEPPKSKSKNVLKK</sequence>